<evidence type="ECO:0000313" key="11">
    <source>
        <dbReference type="Proteomes" id="UP000268230"/>
    </source>
</evidence>
<organism evidence="10 11">
    <name type="scientific">Pseudomonas entomophila</name>
    <dbReference type="NCBI Taxonomy" id="312306"/>
    <lineage>
        <taxon>Bacteria</taxon>
        <taxon>Pseudomonadati</taxon>
        <taxon>Pseudomonadota</taxon>
        <taxon>Gammaproteobacteria</taxon>
        <taxon>Pseudomonadales</taxon>
        <taxon>Pseudomonadaceae</taxon>
        <taxon>Pseudomonas</taxon>
    </lineage>
</organism>
<evidence type="ECO:0000256" key="5">
    <source>
        <dbReference type="ARBA" id="ARBA00038440"/>
    </source>
</evidence>
<dbReference type="Proteomes" id="UP000268230">
    <property type="component" value="Chromosome"/>
</dbReference>
<proteinExistence type="inferred from homology"/>
<evidence type="ECO:0000259" key="9">
    <source>
        <dbReference type="Pfam" id="PF00551"/>
    </source>
</evidence>
<sequence>MSDKTLLFLCSGGGGNLRFVHQAILRGWLPAWQKIAVITDRECPASEYARQHDLQVFCIDFKEDRQASLLRTALTINPEVIVTTVHKVLNEQFVAAFENKMLNTHYSLLPAFAGKIGTAPVKAAMDYGVCLGGVTVHKVTAEVDAGRPVVQVAFPMTPDDELERLMNIEFRAGCIALLNALRILANQLTPDWSGQALCIEGRTVLVSPGLPLPEELAFEDFWSALK</sequence>
<reference evidence="10 11" key="1">
    <citation type="submission" date="2018-12" db="EMBL/GenBank/DDBJ databases">
        <authorList>
            <person name="Li S."/>
            <person name="Yang R."/>
            <person name="Chen G."/>
            <person name="Zou L."/>
            <person name="Zhang C."/>
            <person name="Chen Y."/>
            <person name="Liu Z."/>
            <person name="Li Y."/>
            <person name="Yan Y."/>
            <person name="Huang M."/>
            <person name="Chen T."/>
        </authorList>
    </citation>
    <scope>NUCLEOTIDE SEQUENCE [LARGE SCALE GENOMIC DNA]</scope>
    <source>
        <strain evidence="10 11">1257</strain>
    </source>
</reference>
<dbReference type="KEGG" id="pory:EJA05_07580"/>
<keyword evidence="4" id="KW-0658">Purine biosynthesis</keyword>
<dbReference type="InterPro" id="IPR002376">
    <property type="entry name" value="Formyl_transf_N"/>
</dbReference>
<dbReference type="GO" id="GO:0006189">
    <property type="term" value="P:'de novo' IMP biosynthetic process"/>
    <property type="evidence" value="ECO:0007669"/>
    <property type="project" value="TreeGrafter"/>
</dbReference>
<evidence type="ECO:0000256" key="3">
    <source>
        <dbReference type="ARBA" id="ARBA00022679"/>
    </source>
</evidence>
<evidence type="ECO:0000313" key="10">
    <source>
        <dbReference type="EMBL" id="AZL67614.1"/>
    </source>
</evidence>
<dbReference type="EC" id="2.1.2.2" evidence="2"/>
<feature type="domain" description="Formyl transferase N-terminal" evidence="9">
    <location>
        <begin position="6"/>
        <end position="167"/>
    </location>
</feature>
<dbReference type="GO" id="GO:0004644">
    <property type="term" value="F:phosphoribosylglycinamide formyltransferase activity"/>
    <property type="evidence" value="ECO:0007669"/>
    <property type="project" value="UniProtKB-EC"/>
</dbReference>
<dbReference type="OrthoDB" id="9806170at2"/>
<evidence type="ECO:0000256" key="1">
    <source>
        <dbReference type="ARBA" id="ARBA00005054"/>
    </source>
</evidence>
<keyword evidence="3" id="KW-0808">Transferase</keyword>
<evidence type="ECO:0000256" key="7">
    <source>
        <dbReference type="ARBA" id="ARBA00041682"/>
    </source>
</evidence>
<name>A0A3S8UGW0_9PSED</name>
<evidence type="ECO:0000256" key="2">
    <source>
        <dbReference type="ARBA" id="ARBA00012254"/>
    </source>
</evidence>
<evidence type="ECO:0000256" key="8">
    <source>
        <dbReference type="ARBA" id="ARBA00047664"/>
    </source>
</evidence>
<dbReference type="PANTHER" id="PTHR43369:SF2">
    <property type="entry name" value="PHOSPHORIBOSYLGLYCINAMIDE FORMYLTRANSFERASE"/>
    <property type="match status" value="1"/>
</dbReference>
<protein>
    <recommendedName>
        <fullName evidence="2">phosphoribosylglycinamide formyltransferase 1</fullName>
        <ecNumber evidence="2">2.1.2.2</ecNumber>
    </recommendedName>
    <alternativeName>
        <fullName evidence="7">5'-phosphoribosylglycinamide transformylase</fullName>
    </alternativeName>
    <alternativeName>
        <fullName evidence="6">GAR transformylase</fullName>
    </alternativeName>
</protein>
<gene>
    <name evidence="10" type="ORF">EJA05_07580</name>
</gene>
<accession>A0A3S8UGW0</accession>
<dbReference type="InterPro" id="IPR001555">
    <property type="entry name" value="GART_AS"/>
</dbReference>
<dbReference type="InterPro" id="IPR036477">
    <property type="entry name" value="Formyl_transf_N_sf"/>
</dbReference>
<comment type="pathway">
    <text evidence="1">Purine metabolism; IMP biosynthesis via de novo pathway; N(2)-formyl-N(1)-(5-phospho-D-ribosyl)glycinamide from N(1)-(5-phospho-D-ribosyl)glycinamide (10-formyl THF route): step 1/1.</text>
</comment>
<dbReference type="AlphaFoldDB" id="A0A3S8UGW0"/>
<evidence type="ECO:0000256" key="6">
    <source>
        <dbReference type="ARBA" id="ARBA00041324"/>
    </source>
</evidence>
<dbReference type="EMBL" id="CP034338">
    <property type="protein sequence ID" value="AZL67614.1"/>
    <property type="molecule type" value="Genomic_DNA"/>
</dbReference>
<dbReference type="GO" id="GO:0005829">
    <property type="term" value="C:cytosol"/>
    <property type="evidence" value="ECO:0007669"/>
    <property type="project" value="TreeGrafter"/>
</dbReference>
<dbReference type="PANTHER" id="PTHR43369">
    <property type="entry name" value="PHOSPHORIBOSYLGLYCINAMIDE FORMYLTRANSFERASE"/>
    <property type="match status" value="1"/>
</dbReference>
<dbReference type="PROSITE" id="PS00373">
    <property type="entry name" value="GART"/>
    <property type="match status" value="1"/>
</dbReference>
<dbReference type="SUPFAM" id="SSF53328">
    <property type="entry name" value="Formyltransferase"/>
    <property type="match status" value="1"/>
</dbReference>
<comment type="similarity">
    <text evidence="5">Belongs to the GART family.</text>
</comment>
<dbReference type="Gene3D" id="3.40.50.170">
    <property type="entry name" value="Formyl transferase, N-terminal domain"/>
    <property type="match status" value="1"/>
</dbReference>
<comment type="catalytic activity">
    <reaction evidence="8">
        <text>N(1)-(5-phospho-beta-D-ribosyl)glycinamide + (6R)-10-formyltetrahydrofolate = N(2)-formyl-N(1)-(5-phospho-beta-D-ribosyl)glycinamide + (6S)-5,6,7,8-tetrahydrofolate + H(+)</text>
        <dbReference type="Rhea" id="RHEA:15053"/>
        <dbReference type="ChEBI" id="CHEBI:15378"/>
        <dbReference type="ChEBI" id="CHEBI:57453"/>
        <dbReference type="ChEBI" id="CHEBI:143788"/>
        <dbReference type="ChEBI" id="CHEBI:147286"/>
        <dbReference type="ChEBI" id="CHEBI:195366"/>
        <dbReference type="EC" id="2.1.2.2"/>
    </reaction>
</comment>
<evidence type="ECO:0000256" key="4">
    <source>
        <dbReference type="ARBA" id="ARBA00022755"/>
    </source>
</evidence>
<dbReference type="Pfam" id="PF00551">
    <property type="entry name" value="Formyl_trans_N"/>
    <property type="match status" value="1"/>
</dbReference>